<dbReference type="Proteomes" id="UP000186922">
    <property type="component" value="Unassembled WGS sequence"/>
</dbReference>
<organism evidence="1 2">
    <name type="scientific">Ramazzottius varieornatus</name>
    <name type="common">Water bear</name>
    <name type="synonym">Tardigrade</name>
    <dbReference type="NCBI Taxonomy" id="947166"/>
    <lineage>
        <taxon>Eukaryota</taxon>
        <taxon>Metazoa</taxon>
        <taxon>Ecdysozoa</taxon>
        <taxon>Tardigrada</taxon>
        <taxon>Eutardigrada</taxon>
        <taxon>Parachela</taxon>
        <taxon>Hypsibioidea</taxon>
        <taxon>Ramazzottiidae</taxon>
        <taxon>Ramazzottius</taxon>
    </lineage>
</organism>
<comment type="caution">
    <text evidence="1">The sequence shown here is derived from an EMBL/GenBank/DDBJ whole genome shotgun (WGS) entry which is preliminary data.</text>
</comment>
<dbReference type="AlphaFoldDB" id="A0A1D1V2X0"/>
<evidence type="ECO:0000313" key="1">
    <source>
        <dbReference type="EMBL" id="GAU94312.1"/>
    </source>
</evidence>
<gene>
    <name evidence="1" type="primary">RvY_06107-1</name>
    <name evidence="1" type="synonym">RvY_06107.1</name>
    <name evidence="1" type="ORF">RvY_06107</name>
</gene>
<sequence length="68" mass="7551">MATLDEELALRRAELQADFRSFGDHGAEIRENLIAVTTDGPVVEVPKVEEGNELLEGFDGQTEQHRAE</sequence>
<keyword evidence="2" id="KW-1185">Reference proteome</keyword>
<name>A0A1D1V2X0_RAMVA</name>
<evidence type="ECO:0000313" key="2">
    <source>
        <dbReference type="Proteomes" id="UP000186922"/>
    </source>
</evidence>
<protein>
    <submittedName>
        <fullName evidence="1">Uncharacterized protein</fullName>
    </submittedName>
</protein>
<dbReference type="EMBL" id="BDGG01000002">
    <property type="protein sequence ID" value="GAU94312.1"/>
    <property type="molecule type" value="Genomic_DNA"/>
</dbReference>
<accession>A0A1D1V2X0</accession>
<proteinExistence type="predicted"/>
<reference evidence="1 2" key="1">
    <citation type="journal article" date="2016" name="Nat. Commun.">
        <title>Extremotolerant tardigrade genome and improved radiotolerance of human cultured cells by tardigrade-unique protein.</title>
        <authorList>
            <person name="Hashimoto T."/>
            <person name="Horikawa D.D."/>
            <person name="Saito Y."/>
            <person name="Kuwahara H."/>
            <person name="Kozuka-Hata H."/>
            <person name="Shin-I T."/>
            <person name="Minakuchi Y."/>
            <person name="Ohishi K."/>
            <person name="Motoyama A."/>
            <person name="Aizu T."/>
            <person name="Enomoto A."/>
            <person name="Kondo K."/>
            <person name="Tanaka S."/>
            <person name="Hara Y."/>
            <person name="Koshikawa S."/>
            <person name="Sagara H."/>
            <person name="Miura T."/>
            <person name="Yokobori S."/>
            <person name="Miyagawa K."/>
            <person name="Suzuki Y."/>
            <person name="Kubo T."/>
            <person name="Oyama M."/>
            <person name="Kohara Y."/>
            <person name="Fujiyama A."/>
            <person name="Arakawa K."/>
            <person name="Katayama T."/>
            <person name="Toyoda A."/>
            <person name="Kunieda T."/>
        </authorList>
    </citation>
    <scope>NUCLEOTIDE SEQUENCE [LARGE SCALE GENOMIC DNA]</scope>
    <source>
        <strain evidence="1 2">YOKOZUNA-1</strain>
    </source>
</reference>